<feature type="region of interest" description="Disordered" evidence="1">
    <location>
        <begin position="59"/>
        <end position="96"/>
    </location>
</feature>
<organism evidence="3 4">
    <name type="scientific">Ilex paraguariensis</name>
    <name type="common">yerba mate</name>
    <dbReference type="NCBI Taxonomy" id="185542"/>
    <lineage>
        <taxon>Eukaryota</taxon>
        <taxon>Viridiplantae</taxon>
        <taxon>Streptophyta</taxon>
        <taxon>Embryophyta</taxon>
        <taxon>Tracheophyta</taxon>
        <taxon>Spermatophyta</taxon>
        <taxon>Magnoliopsida</taxon>
        <taxon>eudicotyledons</taxon>
        <taxon>Gunneridae</taxon>
        <taxon>Pentapetalae</taxon>
        <taxon>asterids</taxon>
        <taxon>campanulids</taxon>
        <taxon>Aquifoliales</taxon>
        <taxon>Aquifoliaceae</taxon>
        <taxon>Ilex</taxon>
    </lineage>
</organism>
<feature type="domain" description="VQ" evidence="2">
    <location>
        <begin position="34"/>
        <end position="61"/>
    </location>
</feature>
<name>A0ABC8TN89_9AQUA</name>
<evidence type="ECO:0000313" key="3">
    <source>
        <dbReference type="EMBL" id="CAK9170915.1"/>
    </source>
</evidence>
<accession>A0ABC8TN89</accession>
<feature type="compositionally biased region" description="Polar residues" evidence="1">
    <location>
        <begin position="70"/>
        <end position="96"/>
    </location>
</feature>
<dbReference type="InterPro" id="IPR039335">
    <property type="entry name" value="SIB1/2"/>
</dbReference>
<dbReference type="InterPro" id="IPR008889">
    <property type="entry name" value="VQ"/>
</dbReference>
<dbReference type="Proteomes" id="UP001642360">
    <property type="component" value="Unassembled WGS sequence"/>
</dbReference>
<protein>
    <recommendedName>
        <fullName evidence="2">VQ domain-containing protein</fullName>
    </recommendedName>
</protein>
<evidence type="ECO:0000256" key="1">
    <source>
        <dbReference type="SAM" id="MobiDB-lite"/>
    </source>
</evidence>
<keyword evidence="4" id="KW-1185">Reference proteome</keyword>
<feature type="region of interest" description="Disordered" evidence="1">
    <location>
        <begin position="1"/>
        <end position="25"/>
    </location>
</feature>
<comment type="caution">
    <text evidence="3">The sequence shown here is derived from an EMBL/GenBank/DDBJ whole genome shotgun (WGS) entry which is preliminary data.</text>
</comment>
<dbReference type="PANTHER" id="PTHR33624">
    <property type="entry name" value="SIGMA FACTOR BINDING PROTEIN 1, CHLOROPLASTIC"/>
    <property type="match status" value="1"/>
</dbReference>
<dbReference type="Pfam" id="PF05678">
    <property type="entry name" value="VQ"/>
    <property type="match status" value="1"/>
</dbReference>
<gene>
    <name evidence="3" type="ORF">ILEXP_LOCUS40436</name>
</gene>
<dbReference type="PANTHER" id="PTHR33624:SF17">
    <property type="entry name" value="OS07G0687400 PROTEIN"/>
    <property type="match status" value="1"/>
</dbReference>
<proteinExistence type="predicted"/>
<dbReference type="EMBL" id="CAUOFW020005613">
    <property type="protein sequence ID" value="CAK9170915.1"/>
    <property type="molecule type" value="Genomic_DNA"/>
</dbReference>
<evidence type="ECO:0000313" key="4">
    <source>
        <dbReference type="Proteomes" id="UP001642360"/>
    </source>
</evidence>
<reference evidence="3 4" key="1">
    <citation type="submission" date="2024-02" db="EMBL/GenBank/DDBJ databases">
        <authorList>
            <person name="Vignale AGUSTIN F."/>
            <person name="Sosa J E."/>
            <person name="Modenutti C."/>
        </authorList>
    </citation>
    <scope>NUCLEOTIDE SEQUENCE [LARGE SCALE GENOMIC DNA]</scope>
</reference>
<sequence length="96" mass="10570">MNKMGNHGNKDYQLHLKGKNPTRGSEEGIKVKYISSPVMVKANNASEFRAIVQELTGQNSHIRSPGNADTMVSNKSSQTHSHGTSISQLVFKNWST</sequence>
<dbReference type="AlphaFoldDB" id="A0ABC8TN89"/>
<evidence type="ECO:0000259" key="2">
    <source>
        <dbReference type="Pfam" id="PF05678"/>
    </source>
</evidence>